<dbReference type="InterPro" id="IPR045063">
    <property type="entry name" value="Dynamin_N"/>
</dbReference>
<name>A0A7W4IPU7_9PROT</name>
<dbReference type="InterPro" id="IPR027417">
    <property type="entry name" value="P-loop_NTPase"/>
</dbReference>
<dbReference type="AlphaFoldDB" id="A0A7W4IPU7"/>
<gene>
    <name evidence="2" type="ORF">HLH36_00480</name>
</gene>
<dbReference type="Gene3D" id="3.40.50.300">
    <property type="entry name" value="P-loop containing nucleotide triphosphate hydrolases"/>
    <property type="match status" value="1"/>
</dbReference>
<dbReference type="EMBL" id="JABEQD010000001">
    <property type="protein sequence ID" value="MBB2166846.1"/>
    <property type="molecule type" value="Genomic_DNA"/>
</dbReference>
<dbReference type="RefSeq" id="WP_182984570.1">
    <property type="nucleotide sequence ID" value="NZ_JABEQD010000001.1"/>
</dbReference>
<keyword evidence="3" id="KW-1185">Reference proteome</keyword>
<comment type="caution">
    <text evidence="2">The sequence shown here is derived from an EMBL/GenBank/DDBJ whole genome shotgun (WGS) entry which is preliminary data.</text>
</comment>
<organism evidence="2 3">
    <name type="scientific">Gluconacetobacter aggeris</name>
    <dbReference type="NCBI Taxonomy" id="1286186"/>
    <lineage>
        <taxon>Bacteria</taxon>
        <taxon>Pseudomonadati</taxon>
        <taxon>Pseudomonadota</taxon>
        <taxon>Alphaproteobacteria</taxon>
        <taxon>Acetobacterales</taxon>
        <taxon>Acetobacteraceae</taxon>
        <taxon>Gluconacetobacter</taxon>
    </lineage>
</organism>
<feature type="domain" description="Dynamin N-terminal" evidence="1">
    <location>
        <begin position="166"/>
        <end position="241"/>
    </location>
</feature>
<protein>
    <recommendedName>
        <fullName evidence="1">Dynamin N-terminal domain-containing protein</fullName>
    </recommendedName>
</protein>
<sequence>MINDRHHFLSLVDKMVKIQGLSNSRNYTGALAHVSSTLHEALDRVKEEGALLPPSHPLNEARGRWLQAINDIQCIWSDELTSLKQRSEFTTKRGHGHMVCVFGKVKAGKSSLGNFVAYGVPTPTKEDIEGATPRPEFFYEAGGGVNEAMSTDKMARQQCFGIGVGETTSSIQGFTLPGFTWVDTPGVHSVNEENGKLASRYVDAADLVIYTLNSSSPERRSDLEEIVRLLGRGKPLLIVITASDVLDDDEGPDGELIQATLMKSDSIRREQCERVRALIEGAVGESGIEACDFSVLSLSVRFASEGQVSEVERWSESGMEEFFSILIEKFKSHGMDSRSKATLNDLKTCLSKTSDSLKAYQSPCALFEREIRQKEKEVRIECQATESAMNHELRPITHQMVSKYAGEQRNMMLKNDLREAFRHSLGENGKLLFGIFGRDGGISSFKVKLKKPSGIPLYKEIKETTTHESHLGSNITAAVGTAIGGYLGVGLFSLVTAPVGGLIGKAAGSLLDGPRKVTVSHGFNTAEVFNGAYRQIEEWSKAARTQLQETLNEWITNRNQTSLSFFIDKIRGLEASVNQSVLSIQEELVNGNP</sequence>
<proteinExistence type="predicted"/>
<dbReference type="Proteomes" id="UP000559860">
    <property type="component" value="Unassembled WGS sequence"/>
</dbReference>
<evidence type="ECO:0000259" key="1">
    <source>
        <dbReference type="Pfam" id="PF00350"/>
    </source>
</evidence>
<evidence type="ECO:0000313" key="2">
    <source>
        <dbReference type="EMBL" id="MBB2166846.1"/>
    </source>
</evidence>
<evidence type="ECO:0000313" key="3">
    <source>
        <dbReference type="Proteomes" id="UP000559860"/>
    </source>
</evidence>
<dbReference type="Pfam" id="PF00350">
    <property type="entry name" value="Dynamin_N"/>
    <property type="match status" value="1"/>
</dbReference>
<dbReference type="SUPFAM" id="SSF52540">
    <property type="entry name" value="P-loop containing nucleoside triphosphate hydrolases"/>
    <property type="match status" value="1"/>
</dbReference>
<accession>A0A7W4IPU7</accession>
<reference evidence="2 3" key="1">
    <citation type="submission" date="2020-04" db="EMBL/GenBank/DDBJ databases">
        <title>Description of novel Gluconacetobacter.</title>
        <authorList>
            <person name="Sombolestani A."/>
        </authorList>
    </citation>
    <scope>NUCLEOTIDE SEQUENCE [LARGE SCALE GENOMIC DNA]</scope>
    <source>
        <strain evidence="2 3">LMG 27801</strain>
    </source>
</reference>